<dbReference type="InterPro" id="IPR025391">
    <property type="entry name" value="DUF4123"/>
</dbReference>
<reference evidence="3" key="1">
    <citation type="submission" date="2016-02" db="EMBL/GenBank/DDBJ databases">
        <authorList>
            <person name="Rodrigo-Torres Lidia"/>
            <person name="Arahal R.David."/>
        </authorList>
    </citation>
    <scope>NUCLEOTIDE SEQUENCE [LARGE SCALE GENOMIC DNA]</scope>
    <source>
        <strain evidence="3">CECT 8713</strain>
    </source>
</reference>
<keyword evidence="3" id="KW-1185">Reference proteome</keyword>
<sequence length="269" mass="30351">MQTVTSGDLVEETSKTSRLVLLLDTPCFDENECYQLLESTTNYPLFKGTPFASMLHVSPHLIELGEEHQALLEACLEKRSGCIVVSDEPLKDMQQALAKQLVVKSAVHGVSYLRFYTPMVTRAMIDDSINPDPTWPIGEGVYLPDLKGKKWQPIDLSNVRSSITEQTTTLVEEQIQIFRMAYSLGETPECQALTDGELHRLATAIVYFQQLPDFSFKALVTWQAYLMDHYHGFADICWHSFFRTTKNIPEAMEAAKQVVINKNTPALGE</sequence>
<gene>
    <name evidence="2" type="ORF">GMA8713_00345</name>
</gene>
<dbReference type="AlphaFoldDB" id="A0A128EUS8"/>
<proteinExistence type="predicted"/>
<organism evidence="2 3">
    <name type="scientific">Grimontia marina</name>
    <dbReference type="NCBI Taxonomy" id="646534"/>
    <lineage>
        <taxon>Bacteria</taxon>
        <taxon>Pseudomonadati</taxon>
        <taxon>Pseudomonadota</taxon>
        <taxon>Gammaproteobacteria</taxon>
        <taxon>Vibrionales</taxon>
        <taxon>Vibrionaceae</taxon>
        <taxon>Grimontia</taxon>
    </lineage>
</organism>
<protein>
    <recommendedName>
        <fullName evidence="1">DUF4123 domain-containing protein</fullName>
    </recommendedName>
</protein>
<dbReference type="EMBL" id="FIZY01000002">
    <property type="protein sequence ID" value="CZF77875.1"/>
    <property type="molecule type" value="Genomic_DNA"/>
</dbReference>
<dbReference type="RefSeq" id="WP_062705149.1">
    <property type="nucleotide sequence ID" value="NZ_CAWRCI010000002.1"/>
</dbReference>
<accession>A0A128EUS8</accession>
<dbReference type="Pfam" id="PF13503">
    <property type="entry name" value="DUF4123"/>
    <property type="match status" value="1"/>
</dbReference>
<name>A0A128EUS8_9GAMM</name>
<dbReference type="Proteomes" id="UP000073601">
    <property type="component" value="Unassembled WGS sequence"/>
</dbReference>
<evidence type="ECO:0000313" key="2">
    <source>
        <dbReference type="EMBL" id="CZF77875.1"/>
    </source>
</evidence>
<evidence type="ECO:0000313" key="3">
    <source>
        <dbReference type="Proteomes" id="UP000073601"/>
    </source>
</evidence>
<dbReference type="OrthoDB" id="6353266at2"/>
<feature type="domain" description="DUF4123" evidence="1">
    <location>
        <begin position="34"/>
        <end position="126"/>
    </location>
</feature>
<evidence type="ECO:0000259" key="1">
    <source>
        <dbReference type="Pfam" id="PF13503"/>
    </source>
</evidence>